<gene>
    <name evidence="2" type="ORF">YBN1229_v1_2997</name>
</gene>
<dbReference type="EMBL" id="LN829119">
    <property type="protein sequence ID" value="CPR21320.1"/>
    <property type="molecule type" value="Genomic_DNA"/>
</dbReference>
<name>A0A0D6JHV1_9HYPH</name>
<dbReference type="Proteomes" id="UP000033187">
    <property type="component" value="Chromosome 1"/>
</dbReference>
<dbReference type="InterPro" id="IPR023614">
    <property type="entry name" value="Porin_dom_sf"/>
</dbReference>
<reference evidence="3" key="1">
    <citation type="submission" date="2015-02" db="EMBL/GenBank/DDBJ databases">
        <authorList>
            <person name="Chooi Y.-H."/>
        </authorList>
    </citation>
    <scope>NUCLEOTIDE SEQUENCE [LARGE SCALE GENOMIC DNA]</scope>
    <source>
        <strain evidence="3">strain Y</strain>
    </source>
</reference>
<organism evidence="2 3">
    <name type="scientific">Candidatus Filomicrobium marinum</name>
    <dbReference type="NCBI Taxonomy" id="1608628"/>
    <lineage>
        <taxon>Bacteria</taxon>
        <taxon>Pseudomonadati</taxon>
        <taxon>Pseudomonadota</taxon>
        <taxon>Alphaproteobacteria</taxon>
        <taxon>Hyphomicrobiales</taxon>
        <taxon>Hyphomicrobiaceae</taxon>
        <taxon>Filomicrobium</taxon>
    </lineage>
</organism>
<sequence>MHKFSLGALVAAGLLAGGLTSGSASAADLGGDCCADLEERVAELEATTARKGNRKVSLTVSGWVGQQVMFWDDGVESNTYVTDLGTTLGSHFKFTGQAQISSEWSAGYVLHIEAISNDSLGVSQDVPNTGGSVLGNSAQLLQSYWFLKSERLGKLSVGQQSQASDNAAILVDGSGSLVPANWVAFDVNSFFIRDSAGNLTDVTWGAAGPCHGMGGAWGDCNGLTTNSVRYDTPVFGGFSASASWGEDDFWDVAIRYAGEFSGVKIAATAAYNQVTDAGMGAGNNETLSYFQAGLYLQHMPSGLFVLGNYGYLESEDFAEESETWYVKAGWRTRFNSLGHTVFYGEYLNNQADDLAGGLIKDPFAGFNATSSELDVWGLGVVQEIDAAAMSVWVKYRNLEYDDNSGVGYDDFHYVGAGALISF</sequence>
<keyword evidence="1" id="KW-0732">Signal</keyword>
<dbReference type="KEGG" id="fil:BN1229_v1_2919"/>
<feature type="signal peptide" evidence="1">
    <location>
        <begin position="1"/>
        <end position="26"/>
    </location>
</feature>
<feature type="chain" id="PRO_5002306267" description="Porin domain-containing protein" evidence="1">
    <location>
        <begin position="27"/>
        <end position="422"/>
    </location>
</feature>
<proteinExistence type="predicted"/>
<accession>A0A0D6JHV1</accession>
<dbReference type="RefSeq" id="WP_046478679.1">
    <property type="nucleotide sequence ID" value="NZ_LN829118.1"/>
</dbReference>
<dbReference type="SUPFAM" id="SSF56935">
    <property type="entry name" value="Porins"/>
    <property type="match status" value="1"/>
</dbReference>
<evidence type="ECO:0000256" key="1">
    <source>
        <dbReference type="SAM" id="SignalP"/>
    </source>
</evidence>
<dbReference type="Gene3D" id="2.40.160.10">
    <property type="entry name" value="Porin"/>
    <property type="match status" value="1"/>
</dbReference>
<dbReference type="AlphaFoldDB" id="A0A0D6JHV1"/>
<keyword evidence="3" id="KW-1185">Reference proteome</keyword>
<evidence type="ECO:0000313" key="3">
    <source>
        <dbReference type="Proteomes" id="UP000033187"/>
    </source>
</evidence>
<dbReference type="KEGG" id="fiy:BN1229_v1_2997"/>
<dbReference type="OrthoDB" id="974738at2"/>
<protein>
    <recommendedName>
        <fullName evidence="4">Porin domain-containing protein</fullName>
    </recommendedName>
</protein>
<evidence type="ECO:0008006" key="4">
    <source>
        <dbReference type="Google" id="ProtNLM"/>
    </source>
</evidence>
<evidence type="ECO:0000313" key="2">
    <source>
        <dbReference type="EMBL" id="CPR21320.1"/>
    </source>
</evidence>